<evidence type="ECO:0000313" key="3">
    <source>
        <dbReference type="EMBL" id="EWT05312.1"/>
    </source>
</evidence>
<dbReference type="OrthoDB" id="2340043at2"/>
<dbReference type="RefSeq" id="WP_051518589.1">
    <property type="nucleotide sequence ID" value="NZ_AWQS01000124.1"/>
</dbReference>
<feature type="transmembrane region" description="Helical" evidence="1">
    <location>
        <begin position="75"/>
        <end position="96"/>
    </location>
</feature>
<feature type="transmembrane region" description="Helical" evidence="1">
    <location>
        <begin position="12"/>
        <end position="30"/>
    </location>
</feature>
<dbReference type="GO" id="GO:0003824">
    <property type="term" value="F:catalytic activity"/>
    <property type="evidence" value="ECO:0007669"/>
    <property type="project" value="InterPro"/>
</dbReference>
<dbReference type="AlphaFoldDB" id="W9GJI4"/>
<evidence type="ECO:0000256" key="1">
    <source>
        <dbReference type="SAM" id="Phobius"/>
    </source>
</evidence>
<dbReference type="SUPFAM" id="SSF56219">
    <property type="entry name" value="DNase I-like"/>
    <property type="match status" value="1"/>
</dbReference>
<sequence length="333" mass="35061">MARGTAALVGRWLLWVVACLALAGTGLLTAPRLLDLEGRRGVELVGLTPLGLVPAVVLVLVTAALVALHRGGVRLLAAVLALLGLVAGALHVVWLAPLYSGERPVAAGPAIVVMTQNLEYGDADAVVAEVRERHVDVLVLCDLGEQQWAAVQASDLRQELPFVAESDGGAVAYSRYPLTDDAPIRLHGNGRSVRIESSPVGPITLFALHPVQPYRPGVWQEDMATVLEALRGRLDQADGPVVVAGDLNATLDHRPLRSLEKLGFVDAVDAVNGGFQPTFPAAGRERRFGVTVPALVQIDHVLTSRGLVVTAVDRVATRGADHLGVLATIRSGA</sequence>
<evidence type="ECO:0000313" key="4">
    <source>
        <dbReference type="Proteomes" id="UP000019494"/>
    </source>
</evidence>
<dbReference type="InterPro" id="IPR005135">
    <property type="entry name" value="Endo/exonuclease/phosphatase"/>
</dbReference>
<feature type="domain" description="Endonuclease/exonuclease/phosphatase" evidence="2">
    <location>
        <begin position="114"/>
        <end position="322"/>
    </location>
</feature>
<dbReference type="InterPro" id="IPR036691">
    <property type="entry name" value="Endo/exonu/phosph_ase_sf"/>
</dbReference>
<comment type="caution">
    <text evidence="3">The sequence shown here is derived from an EMBL/GenBank/DDBJ whole genome shotgun (WGS) entry which is preliminary data.</text>
</comment>
<keyword evidence="1" id="KW-1133">Transmembrane helix</keyword>
<reference evidence="4" key="1">
    <citation type="submission" date="2013-08" db="EMBL/GenBank/DDBJ databases">
        <title>Intrasporangium oryzae NRRL B-24470.</title>
        <authorList>
            <person name="Liu H."/>
            <person name="Wang G."/>
        </authorList>
    </citation>
    <scope>NUCLEOTIDE SEQUENCE [LARGE SCALE GENOMIC DNA]</scope>
    <source>
        <strain evidence="4">Q5-1</strain>
    </source>
</reference>
<gene>
    <name evidence="3" type="ORF">N864_24230</name>
</gene>
<evidence type="ECO:0000259" key="2">
    <source>
        <dbReference type="Pfam" id="PF03372"/>
    </source>
</evidence>
<dbReference type="Gene3D" id="3.60.10.10">
    <property type="entry name" value="Endonuclease/exonuclease/phosphatase"/>
    <property type="match status" value="1"/>
</dbReference>
<protein>
    <submittedName>
        <fullName evidence="3">Membrane protein</fullName>
    </submittedName>
</protein>
<keyword evidence="1" id="KW-0472">Membrane</keyword>
<name>W9GJI4_9MICO</name>
<keyword evidence="1" id="KW-0812">Transmembrane</keyword>
<keyword evidence="4" id="KW-1185">Reference proteome</keyword>
<dbReference type="Proteomes" id="UP000019494">
    <property type="component" value="Unassembled WGS sequence"/>
</dbReference>
<proteinExistence type="predicted"/>
<feature type="transmembrane region" description="Helical" evidence="1">
    <location>
        <begin position="50"/>
        <end position="68"/>
    </location>
</feature>
<dbReference type="EMBL" id="AWQS01000124">
    <property type="protein sequence ID" value="EWT05312.1"/>
    <property type="molecule type" value="Genomic_DNA"/>
</dbReference>
<organism evidence="3 4">
    <name type="scientific">Intrasporangium chromatireducens Q5-1</name>
    <dbReference type="NCBI Taxonomy" id="584657"/>
    <lineage>
        <taxon>Bacteria</taxon>
        <taxon>Bacillati</taxon>
        <taxon>Actinomycetota</taxon>
        <taxon>Actinomycetes</taxon>
        <taxon>Micrococcales</taxon>
        <taxon>Intrasporangiaceae</taxon>
        <taxon>Intrasporangium</taxon>
    </lineage>
</organism>
<dbReference type="Pfam" id="PF03372">
    <property type="entry name" value="Exo_endo_phos"/>
    <property type="match status" value="1"/>
</dbReference>
<accession>W9GJI4</accession>